<comment type="caution">
    <text evidence="1">The sequence shown here is derived from an EMBL/GenBank/DDBJ whole genome shotgun (WGS) entry which is preliminary data.</text>
</comment>
<dbReference type="RefSeq" id="WP_390265128.1">
    <property type="nucleotide sequence ID" value="NZ_JBHUGH010000034.1"/>
</dbReference>
<dbReference type="Gene3D" id="3.90.1690.10">
    <property type="entry name" value="phage-related protein like domain"/>
    <property type="match status" value="1"/>
</dbReference>
<proteinExistence type="predicted"/>
<name>A0ABW4SAT4_9RHOB</name>
<sequence>MSSPNRPFVVDPVLTAISVGYRNTTAMRIADQVLPRRPVSGEKFKWTEYPISEAFNTPDARVGRRGRVQQLEFGGKEQTSSVEDFGLETPIPYSDIEAAATARAQNLSAYDPEAHSVSMLTDTLENIREVRVAQIVHDRETYAPDKRIVLSGGSRFSDYANSDPISVLKAGMEGTLIFAPNTLVMGRQVWSKLSSHPVIVNAAKGNLTNQGIVSIEQFIEIFSGEGLRRVLIGDAWHNTARPGQPVSLQRAWGKHIAMLHLNDTAMVEGGGITFGLTAEYGSRVSGRIPDPDVGLQGGVRVRTGERVKELVVARDVGYFIENAVA</sequence>
<evidence type="ECO:0000313" key="2">
    <source>
        <dbReference type="Proteomes" id="UP001597353"/>
    </source>
</evidence>
<accession>A0ABW4SAT4</accession>
<dbReference type="InterPro" id="IPR053738">
    <property type="entry name" value="Lambda_capsid_assembly"/>
</dbReference>
<evidence type="ECO:0000313" key="1">
    <source>
        <dbReference type="EMBL" id="MFD1914120.1"/>
    </source>
</evidence>
<gene>
    <name evidence="1" type="ORF">ACFSGJ_18105</name>
</gene>
<reference evidence="2" key="1">
    <citation type="journal article" date="2019" name="Int. J. Syst. Evol. Microbiol.">
        <title>The Global Catalogue of Microorganisms (GCM) 10K type strain sequencing project: providing services to taxonomists for standard genome sequencing and annotation.</title>
        <authorList>
            <consortium name="The Broad Institute Genomics Platform"/>
            <consortium name="The Broad Institute Genome Sequencing Center for Infectious Disease"/>
            <person name="Wu L."/>
            <person name="Ma J."/>
        </authorList>
    </citation>
    <scope>NUCLEOTIDE SEQUENCE [LARGE SCALE GENOMIC DNA]</scope>
    <source>
        <strain evidence="2">CGMCC 4.7242</strain>
    </source>
</reference>
<dbReference type="Proteomes" id="UP001597353">
    <property type="component" value="Unassembled WGS sequence"/>
</dbReference>
<organism evidence="1 2">
    <name type="scientific">Halodurantibacterium flavum</name>
    <dbReference type="NCBI Taxonomy" id="1382802"/>
    <lineage>
        <taxon>Bacteria</taxon>
        <taxon>Pseudomonadati</taxon>
        <taxon>Pseudomonadota</taxon>
        <taxon>Alphaproteobacteria</taxon>
        <taxon>Rhodobacterales</taxon>
        <taxon>Paracoccaceae</taxon>
        <taxon>Halodurantibacterium</taxon>
    </lineage>
</organism>
<keyword evidence="2" id="KW-1185">Reference proteome</keyword>
<dbReference type="EMBL" id="JBHUGH010000034">
    <property type="protein sequence ID" value="MFD1914120.1"/>
    <property type="molecule type" value="Genomic_DNA"/>
</dbReference>
<protein>
    <submittedName>
        <fullName evidence="1">Capsid protein</fullName>
    </submittedName>
</protein>